<proteinExistence type="predicted"/>
<dbReference type="PROSITE" id="PS51257">
    <property type="entry name" value="PROKAR_LIPOPROTEIN"/>
    <property type="match status" value="1"/>
</dbReference>
<dbReference type="AlphaFoldDB" id="A0A545VGX5"/>
<evidence type="ECO:0000256" key="1">
    <source>
        <dbReference type="SAM" id="MobiDB-lite"/>
    </source>
</evidence>
<name>A0A545VGX5_9HYPO</name>
<dbReference type="EMBL" id="SPUK01000001">
    <property type="protein sequence ID" value="TQW00984.1"/>
    <property type="molecule type" value="Genomic_DNA"/>
</dbReference>
<comment type="caution">
    <text evidence="2">The sequence shown here is derived from an EMBL/GenBank/DDBJ whole genome shotgun (WGS) entry which is preliminary data.</text>
</comment>
<gene>
    <name evidence="2" type="ORF">IF1G_00915</name>
</gene>
<dbReference type="Proteomes" id="UP000315783">
    <property type="component" value="Unassembled WGS sequence"/>
</dbReference>
<sequence>MNQNNLRNEHFIPLFRLSNVTGSGLGCSALRCSGVREKPSSKGDAIAAQSFPTFCSTWSTTKIFSDDSDKMPASAPAGDARTPGRCTGRQPRQALAGGRQPRTPFGNSICCVEQDADLFNNWVKYHHITPQ</sequence>
<reference evidence="2 3" key="1">
    <citation type="journal article" date="2019" name="Appl. Microbiol. Biotechnol.">
        <title>Genome sequence of Isaria javanica and comparative genome analysis insights into family S53 peptidase evolution in fungal entomopathogens.</title>
        <authorList>
            <person name="Lin R."/>
            <person name="Zhang X."/>
            <person name="Xin B."/>
            <person name="Zou M."/>
            <person name="Gao Y."/>
            <person name="Qin F."/>
            <person name="Hu Q."/>
            <person name="Xie B."/>
            <person name="Cheng X."/>
        </authorList>
    </citation>
    <scope>NUCLEOTIDE SEQUENCE [LARGE SCALE GENOMIC DNA]</scope>
    <source>
        <strain evidence="2 3">IJ1G</strain>
    </source>
</reference>
<organism evidence="2 3">
    <name type="scientific">Cordyceps javanica</name>
    <dbReference type="NCBI Taxonomy" id="43265"/>
    <lineage>
        <taxon>Eukaryota</taxon>
        <taxon>Fungi</taxon>
        <taxon>Dikarya</taxon>
        <taxon>Ascomycota</taxon>
        <taxon>Pezizomycotina</taxon>
        <taxon>Sordariomycetes</taxon>
        <taxon>Hypocreomycetidae</taxon>
        <taxon>Hypocreales</taxon>
        <taxon>Cordycipitaceae</taxon>
        <taxon>Cordyceps</taxon>
    </lineage>
</organism>
<accession>A0A545VGX5</accession>
<feature type="region of interest" description="Disordered" evidence="1">
    <location>
        <begin position="66"/>
        <end position="105"/>
    </location>
</feature>
<evidence type="ECO:0000313" key="3">
    <source>
        <dbReference type="Proteomes" id="UP000315783"/>
    </source>
</evidence>
<evidence type="ECO:0000313" key="2">
    <source>
        <dbReference type="EMBL" id="TQW00984.1"/>
    </source>
</evidence>
<keyword evidence="3" id="KW-1185">Reference proteome</keyword>
<protein>
    <submittedName>
        <fullName evidence="2">Uncharacterized protein</fullName>
    </submittedName>
</protein>